<proteinExistence type="predicted"/>
<feature type="transmembrane region" description="Helical" evidence="1">
    <location>
        <begin position="12"/>
        <end position="36"/>
    </location>
</feature>
<keyword evidence="1" id="KW-0812">Transmembrane</keyword>
<name>A0A1J1C8Q9_CALAY</name>
<evidence type="ECO:0000313" key="2">
    <source>
        <dbReference type="EMBL" id="APF18788.1"/>
    </source>
</evidence>
<reference evidence="2 3" key="1">
    <citation type="submission" date="2016-11" db="EMBL/GenBank/DDBJ databases">
        <title>Genomic analysis of Caldithrix abyssi and proposal of a novel bacterial phylum Caldithrichaeota.</title>
        <authorList>
            <person name="Kublanov I."/>
            <person name="Sigalova O."/>
            <person name="Gavrilov S."/>
            <person name="Lebedinsky A."/>
            <person name="Ivanova N."/>
            <person name="Daum C."/>
            <person name="Reddy T."/>
            <person name="Klenk H.P."/>
            <person name="Goker M."/>
            <person name="Reva O."/>
            <person name="Miroshnichenko M."/>
            <person name="Kyprides N."/>
            <person name="Woyke T."/>
            <person name="Gelfand M."/>
        </authorList>
    </citation>
    <scope>NUCLEOTIDE SEQUENCE [LARGE SCALE GENOMIC DNA]</scope>
    <source>
        <strain evidence="2 3">LF13</strain>
    </source>
</reference>
<dbReference type="KEGG" id="caby:Cabys_2039"/>
<accession>A0A1J1C8Q9</accession>
<protein>
    <submittedName>
        <fullName evidence="2">Uncharacterized protein</fullName>
    </submittedName>
</protein>
<dbReference type="AlphaFoldDB" id="A0A1J1C8Q9"/>
<gene>
    <name evidence="2" type="ORF">Cabys_2039</name>
</gene>
<organism evidence="2 3">
    <name type="scientific">Caldithrix abyssi DSM 13497</name>
    <dbReference type="NCBI Taxonomy" id="880073"/>
    <lineage>
        <taxon>Bacteria</taxon>
        <taxon>Pseudomonadati</taxon>
        <taxon>Calditrichota</taxon>
        <taxon>Calditrichia</taxon>
        <taxon>Calditrichales</taxon>
        <taxon>Calditrichaceae</taxon>
        <taxon>Caldithrix</taxon>
    </lineage>
</organism>
<evidence type="ECO:0000256" key="1">
    <source>
        <dbReference type="SAM" id="Phobius"/>
    </source>
</evidence>
<dbReference type="Proteomes" id="UP000183868">
    <property type="component" value="Chromosome"/>
</dbReference>
<keyword evidence="1" id="KW-1133">Transmembrane helix</keyword>
<sequence length="37" mass="4273">MKNPSFIGRRISVIFLAFSNYLNFSPFRFCLFGALVV</sequence>
<dbReference type="EMBL" id="CP018099">
    <property type="protein sequence ID" value="APF18788.1"/>
    <property type="molecule type" value="Genomic_DNA"/>
</dbReference>
<keyword evidence="1" id="KW-0472">Membrane</keyword>
<evidence type="ECO:0000313" key="3">
    <source>
        <dbReference type="Proteomes" id="UP000183868"/>
    </source>
</evidence>